<feature type="transmembrane region" description="Helical" evidence="6">
    <location>
        <begin position="241"/>
        <end position="261"/>
    </location>
</feature>
<dbReference type="GO" id="GO:0022857">
    <property type="term" value="F:transmembrane transporter activity"/>
    <property type="evidence" value="ECO:0007669"/>
    <property type="project" value="InterPro"/>
</dbReference>
<dbReference type="AlphaFoldDB" id="A0A2P8A653"/>
<evidence type="ECO:0000259" key="7">
    <source>
        <dbReference type="PROSITE" id="PS50850"/>
    </source>
</evidence>
<protein>
    <recommendedName>
        <fullName evidence="7">Major facilitator superfamily (MFS) profile domain-containing protein</fullName>
    </recommendedName>
</protein>
<keyword evidence="9" id="KW-1185">Reference proteome</keyword>
<feature type="transmembrane region" description="Helical" evidence="6">
    <location>
        <begin position="414"/>
        <end position="437"/>
    </location>
</feature>
<evidence type="ECO:0000256" key="6">
    <source>
        <dbReference type="SAM" id="Phobius"/>
    </source>
</evidence>
<keyword evidence="2 6" id="KW-0812">Transmembrane</keyword>
<evidence type="ECO:0000313" key="9">
    <source>
        <dbReference type="Proteomes" id="UP000243723"/>
    </source>
</evidence>
<dbReference type="InterPro" id="IPR020846">
    <property type="entry name" value="MFS_dom"/>
</dbReference>
<evidence type="ECO:0000256" key="4">
    <source>
        <dbReference type="ARBA" id="ARBA00023136"/>
    </source>
</evidence>
<dbReference type="GO" id="GO:0042908">
    <property type="term" value="P:xenobiotic transport"/>
    <property type="evidence" value="ECO:0007669"/>
    <property type="project" value="UniProtKB-ARBA"/>
</dbReference>
<feature type="domain" description="Major facilitator superfamily (MFS) profile" evidence="7">
    <location>
        <begin position="77"/>
        <end position="510"/>
    </location>
</feature>
<dbReference type="GO" id="GO:0016020">
    <property type="term" value="C:membrane"/>
    <property type="evidence" value="ECO:0007669"/>
    <property type="project" value="UniProtKB-SubCell"/>
</dbReference>
<feature type="transmembrane region" description="Helical" evidence="6">
    <location>
        <begin position="143"/>
        <end position="162"/>
    </location>
</feature>
<dbReference type="CDD" id="cd17323">
    <property type="entry name" value="MFS_Tpo1_MDR_like"/>
    <property type="match status" value="1"/>
</dbReference>
<feature type="transmembrane region" description="Helical" evidence="6">
    <location>
        <begin position="168"/>
        <end position="192"/>
    </location>
</feature>
<dbReference type="InterPro" id="IPR005829">
    <property type="entry name" value="Sugar_transporter_CS"/>
</dbReference>
<evidence type="ECO:0000313" key="8">
    <source>
        <dbReference type="EMBL" id="PSK55942.1"/>
    </source>
</evidence>
<dbReference type="Pfam" id="PF07690">
    <property type="entry name" value="MFS_1"/>
    <property type="match status" value="1"/>
</dbReference>
<feature type="transmembrane region" description="Helical" evidence="6">
    <location>
        <begin position="348"/>
        <end position="368"/>
    </location>
</feature>
<name>A0A2P8A653_9PEZI</name>
<dbReference type="PROSITE" id="PS00216">
    <property type="entry name" value="SUGAR_TRANSPORT_1"/>
    <property type="match status" value="1"/>
</dbReference>
<dbReference type="InterPro" id="IPR011701">
    <property type="entry name" value="MFS"/>
</dbReference>
<feature type="transmembrane region" description="Helical" evidence="6">
    <location>
        <begin position="204"/>
        <end position="229"/>
    </location>
</feature>
<dbReference type="OrthoDB" id="6770063at2759"/>
<feature type="transmembrane region" description="Helical" evidence="6">
    <location>
        <begin position="75"/>
        <end position="95"/>
    </location>
</feature>
<sequence>MQIPAIFSTEFDIEKIQREPSPSTSVETAKAHDEPQQARVNSSACLHQLSGEDYLVTFKPGDEEDPQNWSRKKKYGVTLALSATAFNRIMISTIMAPGITTISEELNMTTTESTMALSVYILATAFGPLILGPLSEVYGRKPLVHGINIWLLVWNLICGFAHSKGLLIAARLIAGLGGSAVFTLGYGVLSDIWHADERGRTMSLYLLIPLTGTAVGPIIGGFIIQYTTWRWMFWATTTSHIIIELCSITIIQETYAPLLLLKRACKLRQQTGNPRYHTKFSAYTANRSALWTLRQSLTRPLRLLAFHPIIQIQALCSGLSYGLLYFALSSYSTLYTTVYHEPVAISGLHYIAICAGEVLGALLCGPLMDYLYRVLKQKAGGEARPEHRVPMLLPSLLITPVGLLLYGWATQRRLYWLVVDVGVALLCLGMQVFGMIIQAYIMDSYPDHVSSASAASQLLKGLLAFAFPLFADRLYRTLGYGWGNSLLALVSLGITLPSAFVLWRYGARLRGKMLTSYYRNLG</sequence>
<proteinExistence type="predicted"/>
<feature type="region of interest" description="Disordered" evidence="5">
    <location>
        <begin position="18"/>
        <end position="37"/>
    </location>
</feature>
<dbReference type="InterPro" id="IPR036259">
    <property type="entry name" value="MFS_trans_sf"/>
</dbReference>
<dbReference type="EMBL" id="NHZQ01000066">
    <property type="protein sequence ID" value="PSK55942.1"/>
    <property type="molecule type" value="Genomic_DNA"/>
</dbReference>
<feature type="transmembrane region" description="Helical" evidence="6">
    <location>
        <begin position="482"/>
        <end position="503"/>
    </location>
</feature>
<evidence type="ECO:0000256" key="1">
    <source>
        <dbReference type="ARBA" id="ARBA00004141"/>
    </source>
</evidence>
<feature type="transmembrane region" description="Helical" evidence="6">
    <location>
        <begin position="449"/>
        <end position="470"/>
    </location>
</feature>
<organism evidence="8 9">
    <name type="scientific">Elsinoe australis</name>
    <dbReference type="NCBI Taxonomy" id="40998"/>
    <lineage>
        <taxon>Eukaryota</taxon>
        <taxon>Fungi</taxon>
        <taxon>Dikarya</taxon>
        <taxon>Ascomycota</taxon>
        <taxon>Pezizomycotina</taxon>
        <taxon>Dothideomycetes</taxon>
        <taxon>Dothideomycetidae</taxon>
        <taxon>Myriangiales</taxon>
        <taxon>Elsinoaceae</taxon>
        <taxon>Elsinoe</taxon>
    </lineage>
</organism>
<evidence type="ECO:0000256" key="3">
    <source>
        <dbReference type="ARBA" id="ARBA00022989"/>
    </source>
</evidence>
<accession>A0A2P8A653</accession>
<keyword evidence="4 6" id="KW-0472">Membrane</keyword>
<evidence type="ECO:0000256" key="2">
    <source>
        <dbReference type="ARBA" id="ARBA00022692"/>
    </source>
</evidence>
<dbReference type="Gene3D" id="1.20.1250.20">
    <property type="entry name" value="MFS general substrate transporter like domains"/>
    <property type="match status" value="1"/>
</dbReference>
<dbReference type="Proteomes" id="UP000243723">
    <property type="component" value="Unassembled WGS sequence"/>
</dbReference>
<gene>
    <name evidence="8" type="ORF">B9Z65_4820</name>
</gene>
<dbReference type="GO" id="GO:0140115">
    <property type="term" value="P:export across plasma membrane"/>
    <property type="evidence" value="ECO:0007669"/>
    <property type="project" value="UniProtKB-ARBA"/>
</dbReference>
<dbReference type="PANTHER" id="PTHR23502">
    <property type="entry name" value="MAJOR FACILITATOR SUPERFAMILY"/>
    <property type="match status" value="1"/>
</dbReference>
<reference evidence="8 9" key="1">
    <citation type="submission" date="2017-05" db="EMBL/GenBank/DDBJ databases">
        <title>Draft genome sequence of Elsinoe australis.</title>
        <authorList>
            <person name="Cheng Q."/>
        </authorList>
    </citation>
    <scope>NUCLEOTIDE SEQUENCE [LARGE SCALE GENOMIC DNA]</scope>
    <source>
        <strain evidence="8 9">NL1</strain>
    </source>
</reference>
<dbReference type="SUPFAM" id="SSF103473">
    <property type="entry name" value="MFS general substrate transporter"/>
    <property type="match status" value="1"/>
</dbReference>
<keyword evidence="3 6" id="KW-1133">Transmembrane helix</keyword>
<comment type="subcellular location">
    <subcellularLocation>
        <location evidence="1">Membrane</location>
        <topology evidence="1">Multi-pass membrane protein</topology>
    </subcellularLocation>
</comment>
<dbReference type="PANTHER" id="PTHR23502:SF60">
    <property type="entry name" value="MAJOR FACILITATOR SUPERFAMILY (MFS) PROFILE DOMAIN-CONTAINING PROTEIN-RELATED"/>
    <property type="match status" value="1"/>
</dbReference>
<dbReference type="PROSITE" id="PS50850">
    <property type="entry name" value="MFS"/>
    <property type="match status" value="1"/>
</dbReference>
<comment type="caution">
    <text evidence="8">The sequence shown here is derived from an EMBL/GenBank/DDBJ whole genome shotgun (WGS) entry which is preliminary data.</text>
</comment>
<feature type="transmembrane region" description="Helical" evidence="6">
    <location>
        <begin position="115"/>
        <end position="131"/>
    </location>
</feature>
<dbReference type="STRING" id="40998.A0A2P8A653"/>
<feature type="transmembrane region" description="Helical" evidence="6">
    <location>
        <begin position="389"/>
        <end position="408"/>
    </location>
</feature>
<feature type="transmembrane region" description="Helical" evidence="6">
    <location>
        <begin position="303"/>
        <end position="328"/>
    </location>
</feature>
<evidence type="ECO:0000256" key="5">
    <source>
        <dbReference type="SAM" id="MobiDB-lite"/>
    </source>
</evidence>